<dbReference type="Gene3D" id="3.10.580.10">
    <property type="entry name" value="CBS-domain"/>
    <property type="match status" value="1"/>
</dbReference>
<proteinExistence type="predicted"/>
<comment type="caution">
    <text evidence="4">The sequence shown here is derived from an EMBL/GenBank/DDBJ whole genome shotgun (WGS) entry which is preliminary data.</text>
</comment>
<accession>A0AAP0BTV6</accession>
<dbReference type="InterPro" id="IPR046342">
    <property type="entry name" value="CBS_dom_sf"/>
</dbReference>
<dbReference type="SUPFAM" id="SSF54631">
    <property type="entry name" value="CBS-domain pair"/>
    <property type="match status" value="1"/>
</dbReference>
<dbReference type="InterPro" id="IPR051257">
    <property type="entry name" value="Diverse_CBS-Domain"/>
</dbReference>
<evidence type="ECO:0000259" key="3">
    <source>
        <dbReference type="Pfam" id="PF00571"/>
    </source>
</evidence>
<feature type="domain" description="CBS" evidence="3">
    <location>
        <begin position="15"/>
        <end position="61"/>
    </location>
</feature>
<evidence type="ECO:0000256" key="2">
    <source>
        <dbReference type="SAM" id="MobiDB-lite"/>
    </source>
</evidence>
<dbReference type="PANTHER" id="PTHR43080:SF29">
    <property type="entry name" value="OS02G0818000 PROTEIN"/>
    <property type="match status" value="1"/>
</dbReference>
<sequence>MQITNDRMKPSALLGDVMSTAIRAATADQTLEEIDHHFKAFSGLPVIDENLRCIGVISKTDKAKASQGSSTVGLTPDGRSNARRLLAVPSTGPNGFGQSHLQHKMS</sequence>
<gene>
    <name evidence="4" type="ORF">KSP39_PZI005033</name>
</gene>
<name>A0AAP0BTV6_9ASPA</name>
<feature type="region of interest" description="Disordered" evidence="2">
    <location>
        <begin position="65"/>
        <end position="106"/>
    </location>
</feature>
<evidence type="ECO:0000313" key="5">
    <source>
        <dbReference type="Proteomes" id="UP001418222"/>
    </source>
</evidence>
<dbReference type="EMBL" id="JBBWWQ010000004">
    <property type="protein sequence ID" value="KAK8948612.1"/>
    <property type="molecule type" value="Genomic_DNA"/>
</dbReference>
<reference evidence="4 5" key="1">
    <citation type="journal article" date="2022" name="Nat. Plants">
        <title>Genomes of leafy and leafless Platanthera orchids illuminate the evolution of mycoheterotrophy.</title>
        <authorList>
            <person name="Li M.H."/>
            <person name="Liu K.W."/>
            <person name="Li Z."/>
            <person name="Lu H.C."/>
            <person name="Ye Q.L."/>
            <person name="Zhang D."/>
            <person name="Wang J.Y."/>
            <person name="Li Y.F."/>
            <person name="Zhong Z.M."/>
            <person name="Liu X."/>
            <person name="Yu X."/>
            <person name="Liu D.K."/>
            <person name="Tu X.D."/>
            <person name="Liu B."/>
            <person name="Hao Y."/>
            <person name="Liao X.Y."/>
            <person name="Jiang Y.T."/>
            <person name="Sun W.H."/>
            <person name="Chen J."/>
            <person name="Chen Y.Q."/>
            <person name="Ai Y."/>
            <person name="Zhai J.W."/>
            <person name="Wu S.S."/>
            <person name="Zhou Z."/>
            <person name="Hsiao Y.Y."/>
            <person name="Wu W.L."/>
            <person name="Chen Y.Y."/>
            <person name="Lin Y.F."/>
            <person name="Hsu J.L."/>
            <person name="Li C.Y."/>
            <person name="Wang Z.W."/>
            <person name="Zhao X."/>
            <person name="Zhong W.Y."/>
            <person name="Ma X.K."/>
            <person name="Ma L."/>
            <person name="Huang J."/>
            <person name="Chen G.Z."/>
            <person name="Huang M.Z."/>
            <person name="Huang L."/>
            <person name="Peng D.H."/>
            <person name="Luo Y.B."/>
            <person name="Zou S.Q."/>
            <person name="Chen S.P."/>
            <person name="Lan S."/>
            <person name="Tsai W.C."/>
            <person name="Van de Peer Y."/>
            <person name="Liu Z.J."/>
        </authorList>
    </citation>
    <scope>NUCLEOTIDE SEQUENCE [LARGE SCALE GENOMIC DNA]</scope>
    <source>
        <strain evidence="4">Lor287</strain>
    </source>
</reference>
<dbReference type="Proteomes" id="UP001418222">
    <property type="component" value="Unassembled WGS sequence"/>
</dbReference>
<dbReference type="InterPro" id="IPR000644">
    <property type="entry name" value="CBS_dom"/>
</dbReference>
<keyword evidence="1" id="KW-0129">CBS domain</keyword>
<dbReference type="AlphaFoldDB" id="A0AAP0BTV6"/>
<evidence type="ECO:0000256" key="1">
    <source>
        <dbReference type="ARBA" id="ARBA00023122"/>
    </source>
</evidence>
<keyword evidence="5" id="KW-1185">Reference proteome</keyword>
<protein>
    <recommendedName>
        <fullName evidence="3">CBS domain-containing protein</fullName>
    </recommendedName>
</protein>
<organism evidence="4 5">
    <name type="scientific">Platanthera zijinensis</name>
    <dbReference type="NCBI Taxonomy" id="2320716"/>
    <lineage>
        <taxon>Eukaryota</taxon>
        <taxon>Viridiplantae</taxon>
        <taxon>Streptophyta</taxon>
        <taxon>Embryophyta</taxon>
        <taxon>Tracheophyta</taxon>
        <taxon>Spermatophyta</taxon>
        <taxon>Magnoliopsida</taxon>
        <taxon>Liliopsida</taxon>
        <taxon>Asparagales</taxon>
        <taxon>Orchidaceae</taxon>
        <taxon>Orchidoideae</taxon>
        <taxon>Orchideae</taxon>
        <taxon>Orchidinae</taxon>
        <taxon>Platanthera</taxon>
    </lineage>
</organism>
<dbReference type="PANTHER" id="PTHR43080">
    <property type="entry name" value="CBS DOMAIN-CONTAINING PROTEIN CBSX3, MITOCHONDRIAL"/>
    <property type="match status" value="1"/>
</dbReference>
<dbReference type="Pfam" id="PF00571">
    <property type="entry name" value="CBS"/>
    <property type="match status" value="1"/>
</dbReference>
<evidence type="ECO:0000313" key="4">
    <source>
        <dbReference type="EMBL" id="KAK8948612.1"/>
    </source>
</evidence>
<feature type="compositionally biased region" description="Polar residues" evidence="2">
    <location>
        <begin position="91"/>
        <end position="100"/>
    </location>
</feature>